<dbReference type="Pfam" id="PF02254">
    <property type="entry name" value="TrkA_N"/>
    <property type="match status" value="1"/>
</dbReference>
<dbReference type="Gene3D" id="3.40.50.720">
    <property type="entry name" value="NAD(P)-binding Rossmann-like Domain"/>
    <property type="match status" value="1"/>
</dbReference>
<evidence type="ECO:0000313" key="10">
    <source>
        <dbReference type="Proteomes" id="UP000182938"/>
    </source>
</evidence>
<feature type="transmembrane region" description="Helical" evidence="7">
    <location>
        <begin position="7"/>
        <end position="37"/>
    </location>
</feature>
<dbReference type="KEGG" id="jte:ASJ30_15860"/>
<dbReference type="InterPro" id="IPR036291">
    <property type="entry name" value="NAD(P)-bd_dom_sf"/>
</dbReference>
<organism evidence="9 10">
    <name type="scientific">Janibacter indicus</name>
    <dbReference type="NCBI Taxonomy" id="857417"/>
    <lineage>
        <taxon>Bacteria</taxon>
        <taxon>Bacillati</taxon>
        <taxon>Actinomycetota</taxon>
        <taxon>Actinomycetes</taxon>
        <taxon>Micrococcales</taxon>
        <taxon>Intrasporangiaceae</taxon>
        <taxon>Janibacter</taxon>
    </lineage>
</organism>
<feature type="transmembrane region" description="Helical" evidence="7">
    <location>
        <begin position="142"/>
        <end position="164"/>
    </location>
</feature>
<evidence type="ECO:0000256" key="7">
    <source>
        <dbReference type="SAM" id="Phobius"/>
    </source>
</evidence>
<feature type="transmembrane region" description="Helical" evidence="7">
    <location>
        <begin position="307"/>
        <end position="328"/>
    </location>
</feature>
<feature type="transmembrane region" description="Helical" evidence="7">
    <location>
        <begin position="199"/>
        <end position="219"/>
    </location>
</feature>
<evidence type="ECO:0000256" key="2">
    <source>
        <dbReference type="ARBA" id="ARBA00005551"/>
    </source>
</evidence>
<sequence>MEIASTYLLVTFACALVAMVLRLPPLVGFLAAGFVLAGMDAPELPGLDTAASLGVTLLLFTIGLKLDVRVLLRREVWFTATAHMLIFTVVGAGLLKLFMLLGLPFLDGLPWPALLIIGFAFSYSSTVLVVKILEERGESQAFYGRIAIGVLVLQDVAAVAFIVASSADLPSPWVPALLLVWPISRVLRRVWASIGHGEMQVLFGVVVAFVPGYAFFDAVGLKGDLGALIMGLLLAGHPAATELTRHLSPVKNLLLVAFFIDIGMTGVPQPEHVLDAVLLLVLVPLQGLGYSLLLRMSQISRHTTSRAGLALANFSEFGLIVLAVAVSVEWVTEDWLTIGALAVALSFVLSAAANRSERLADTYAKILPSDPPPDRLHEECRQVDFGDARALVLGMGRVGKSAARQLVKEHGVSVLGLEQDKERISALAAKGWRVLEADASDLRLWESLRGSRVEMIVVALPSHETSLDVLRVLRGTGFTGTVAAMARYPDHVRQLTDAGADVVLQVYEGAGAQLADEAVLALPAGR</sequence>
<dbReference type="PANTHER" id="PTHR42751:SF1">
    <property type="entry name" value="CATION_PROTON ANTIPORTER YBAL-RELATED"/>
    <property type="match status" value="1"/>
</dbReference>
<evidence type="ECO:0000259" key="8">
    <source>
        <dbReference type="PROSITE" id="PS51201"/>
    </source>
</evidence>
<evidence type="ECO:0000313" key="9">
    <source>
        <dbReference type="EMBL" id="APH02831.1"/>
    </source>
</evidence>
<evidence type="ECO:0000256" key="4">
    <source>
        <dbReference type="ARBA" id="ARBA00022692"/>
    </source>
</evidence>
<dbReference type="SUPFAM" id="SSF51735">
    <property type="entry name" value="NAD(P)-binding Rossmann-fold domains"/>
    <property type="match status" value="1"/>
</dbReference>
<keyword evidence="6 7" id="KW-0472">Membrane</keyword>
<reference evidence="9 10" key="1">
    <citation type="submission" date="2015-11" db="EMBL/GenBank/DDBJ databases">
        <authorList>
            <person name="Zhang Y."/>
            <person name="Guo Z."/>
        </authorList>
    </citation>
    <scope>NUCLEOTIDE SEQUENCE [LARGE SCALE GENOMIC DNA]</scope>
    <source>
        <strain evidence="9 10">YFY001</strain>
    </source>
</reference>
<comment type="subcellular location">
    <subcellularLocation>
        <location evidence="1">Membrane</location>
        <topology evidence="1">Multi-pass membrane protein</topology>
    </subcellularLocation>
</comment>
<keyword evidence="4 7" id="KW-0812">Transmembrane</keyword>
<name>A0A1L3MKH7_9MICO</name>
<feature type="transmembrane region" description="Helical" evidence="7">
    <location>
        <begin position="84"/>
        <end position="105"/>
    </location>
</feature>
<keyword evidence="3" id="KW-0813">Transport</keyword>
<feature type="domain" description="RCK N-terminal" evidence="8">
    <location>
        <begin position="387"/>
        <end position="504"/>
    </location>
</feature>
<keyword evidence="5 7" id="KW-1133">Transmembrane helix</keyword>
<protein>
    <recommendedName>
        <fullName evidence="8">RCK N-terminal domain-containing protein</fullName>
    </recommendedName>
</protein>
<feature type="transmembrane region" description="Helical" evidence="7">
    <location>
        <begin position="276"/>
        <end position="295"/>
    </location>
</feature>
<keyword evidence="10" id="KW-1185">Reference proteome</keyword>
<dbReference type="AlphaFoldDB" id="A0A1L3MKH7"/>
<evidence type="ECO:0000256" key="3">
    <source>
        <dbReference type="ARBA" id="ARBA00022448"/>
    </source>
</evidence>
<feature type="transmembrane region" description="Helical" evidence="7">
    <location>
        <begin position="49"/>
        <end position="72"/>
    </location>
</feature>
<feature type="transmembrane region" description="Helical" evidence="7">
    <location>
        <begin position="334"/>
        <end position="353"/>
    </location>
</feature>
<proteinExistence type="inferred from homology"/>
<accession>A0A1L3MKH7</accession>
<dbReference type="InterPro" id="IPR003148">
    <property type="entry name" value="RCK_N"/>
</dbReference>
<dbReference type="EMBL" id="CP013290">
    <property type="protein sequence ID" value="APH02831.1"/>
    <property type="molecule type" value="Genomic_DNA"/>
</dbReference>
<evidence type="ECO:0000256" key="6">
    <source>
        <dbReference type="ARBA" id="ARBA00023136"/>
    </source>
</evidence>
<dbReference type="PROSITE" id="PS51201">
    <property type="entry name" value="RCK_N"/>
    <property type="match status" value="1"/>
</dbReference>
<dbReference type="InterPro" id="IPR038770">
    <property type="entry name" value="Na+/solute_symporter_sf"/>
</dbReference>
<dbReference type="Proteomes" id="UP000182938">
    <property type="component" value="Chromosome"/>
</dbReference>
<dbReference type="GO" id="GO:1902600">
    <property type="term" value="P:proton transmembrane transport"/>
    <property type="evidence" value="ECO:0007669"/>
    <property type="project" value="InterPro"/>
</dbReference>
<dbReference type="GO" id="GO:0006813">
    <property type="term" value="P:potassium ion transport"/>
    <property type="evidence" value="ECO:0007669"/>
    <property type="project" value="InterPro"/>
</dbReference>
<feature type="transmembrane region" description="Helical" evidence="7">
    <location>
        <begin position="111"/>
        <end position="130"/>
    </location>
</feature>
<gene>
    <name evidence="9" type="ORF">ASJ30_15860</name>
</gene>
<dbReference type="RefSeq" id="WP_072625958.1">
    <property type="nucleotide sequence ID" value="NZ_CP013290.1"/>
</dbReference>
<dbReference type="InterPro" id="IPR006153">
    <property type="entry name" value="Cation/H_exchanger_TM"/>
</dbReference>
<feature type="transmembrane region" description="Helical" evidence="7">
    <location>
        <begin position="170"/>
        <end position="187"/>
    </location>
</feature>
<dbReference type="Gene3D" id="1.20.1530.20">
    <property type="match status" value="1"/>
</dbReference>
<dbReference type="GO" id="GO:0015297">
    <property type="term" value="F:antiporter activity"/>
    <property type="evidence" value="ECO:0007669"/>
    <property type="project" value="InterPro"/>
</dbReference>
<evidence type="ECO:0000256" key="5">
    <source>
        <dbReference type="ARBA" id="ARBA00022989"/>
    </source>
</evidence>
<dbReference type="PANTHER" id="PTHR42751">
    <property type="entry name" value="SODIUM/HYDROGEN EXCHANGER FAMILY/TRKA DOMAIN PROTEIN"/>
    <property type="match status" value="1"/>
</dbReference>
<evidence type="ECO:0000256" key="1">
    <source>
        <dbReference type="ARBA" id="ARBA00004141"/>
    </source>
</evidence>
<comment type="similarity">
    <text evidence="2">Belongs to the monovalent cation:proton antiporter 2 (CPA2) transporter (TC 2.A.37) family.</text>
</comment>
<dbReference type="GO" id="GO:0016020">
    <property type="term" value="C:membrane"/>
    <property type="evidence" value="ECO:0007669"/>
    <property type="project" value="UniProtKB-SubCell"/>
</dbReference>
<dbReference type="Pfam" id="PF00999">
    <property type="entry name" value="Na_H_Exchanger"/>
    <property type="match status" value="2"/>
</dbReference>